<comment type="caution">
    <text evidence="2">The sequence shown here is derived from an EMBL/GenBank/DDBJ whole genome shotgun (WGS) entry which is preliminary data.</text>
</comment>
<dbReference type="RefSeq" id="WP_095310688.1">
    <property type="nucleotide sequence ID" value="NZ_JAMAWL010000002.1"/>
</dbReference>
<accession>A0A417YDG4</accession>
<dbReference type="AlphaFoldDB" id="A0A417YDG4"/>
<keyword evidence="1" id="KW-0812">Transmembrane</keyword>
<name>A0A417YDG4_9BACI</name>
<keyword evidence="3" id="KW-1185">Reference proteome</keyword>
<keyword evidence="1" id="KW-1133">Transmembrane helix</keyword>
<gene>
    <name evidence="2" type="ORF">D1B32_16225</name>
</gene>
<organism evidence="2 3">
    <name type="scientific">Oceanobacillus profundus</name>
    <dbReference type="NCBI Taxonomy" id="372463"/>
    <lineage>
        <taxon>Bacteria</taxon>
        <taxon>Bacillati</taxon>
        <taxon>Bacillota</taxon>
        <taxon>Bacilli</taxon>
        <taxon>Bacillales</taxon>
        <taxon>Bacillaceae</taxon>
        <taxon>Oceanobacillus</taxon>
    </lineage>
</organism>
<sequence length="94" mass="9773">MILAVFTIGGILTIVTLLANVLLVKMTAKESRSCYYPNIFLVIVGLLLLGVASIAPKVDILGAGFGGWGIAALFSAAIGFIITSIIDAYQNVTA</sequence>
<dbReference type="Proteomes" id="UP000285456">
    <property type="component" value="Unassembled WGS sequence"/>
</dbReference>
<evidence type="ECO:0000256" key="1">
    <source>
        <dbReference type="SAM" id="Phobius"/>
    </source>
</evidence>
<dbReference type="OrthoDB" id="2706433at2"/>
<dbReference type="EMBL" id="QWEH01000012">
    <property type="protein sequence ID" value="RHW30659.1"/>
    <property type="molecule type" value="Genomic_DNA"/>
</dbReference>
<protein>
    <submittedName>
        <fullName evidence="2">Uncharacterized protein</fullName>
    </submittedName>
</protein>
<keyword evidence="1" id="KW-0472">Membrane</keyword>
<evidence type="ECO:0000313" key="2">
    <source>
        <dbReference type="EMBL" id="RHW30659.1"/>
    </source>
</evidence>
<reference evidence="2 3" key="1">
    <citation type="journal article" date="2007" name="Int. J. Syst. Evol. Microbiol.">
        <title>Oceanobacillus profundus sp. nov., isolated from a deep-sea sediment core.</title>
        <authorList>
            <person name="Kim Y.G."/>
            <person name="Choi D.H."/>
            <person name="Hyun S."/>
            <person name="Cho B.C."/>
        </authorList>
    </citation>
    <scope>NUCLEOTIDE SEQUENCE [LARGE SCALE GENOMIC DNA]</scope>
    <source>
        <strain evidence="2 3">DSM 18246</strain>
    </source>
</reference>
<feature type="transmembrane region" description="Helical" evidence="1">
    <location>
        <begin position="35"/>
        <end position="55"/>
    </location>
</feature>
<proteinExistence type="predicted"/>
<feature type="transmembrane region" description="Helical" evidence="1">
    <location>
        <begin position="67"/>
        <end position="89"/>
    </location>
</feature>
<evidence type="ECO:0000313" key="3">
    <source>
        <dbReference type="Proteomes" id="UP000285456"/>
    </source>
</evidence>
<feature type="transmembrane region" description="Helical" evidence="1">
    <location>
        <begin position="6"/>
        <end position="23"/>
    </location>
</feature>